<protein>
    <submittedName>
        <fullName evidence="1">Uncharacterized protein</fullName>
    </submittedName>
</protein>
<name>A0A5B7J0J3_PORTR</name>
<organism evidence="1 2">
    <name type="scientific">Portunus trituberculatus</name>
    <name type="common">Swimming crab</name>
    <name type="synonym">Neptunus trituberculatus</name>
    <dbReference type="NCBI Taxonomy" id="210409"/>
    <lineage>
        <taxon>Eukaryota</taxon>
        <taxon>Metazoa</taxon>
        <taxon>Ecdysozoa</taxon>
        <taxon>Arthropoda</taxon>
        <taxon>Crustacea</taxon>
        <taxon>Multicrustacea</taxon>
        <taxon>Malacostraca</taxon>
        <taxon>Eumalacostraca</taxon>
        <taxon>Eucarida</taxon>
        <taxon>Decapoda</taxon>
        <taxon>Pleocyemata</taxon>
        <taxon>Brachyura</taxon>
        <taxon>Eubrachyura</taxon>
        <taxon>Portunoidea</taxon>
        <taxon>Portunidae</taxon>
        <taxon>Portuninae</taxon>
        <taxon>Portunus</taxon>
    </lineage>
</organism>
<evidence type="ECO:0000313" key="2">
    <source>
        <dbReference type="Proteomes" id="UP000324222"/>
    </source>
</evidence>
<proteinExistence type="predicted"/>
<accession>A0A5B7J0J3</accession>
<evidence type="ECO:0000313" key="1">
    <source>
        <dbReference type="EMBL" id="MPC91321.1"/>
    </source>
</evidence>
<gene>
    <name evidence="1" type="ORF">E2C01_086348</name>
</gene>
<sequence>MYLAVVPFFRGLSVLSTPHRYTFTSNNKSLFPKSFPVACIHGPILPPTVYKTSLLTLHTSLLCLRSPAHPHTFVFATTGRPYYRLPTPFHS</sequence>
<dbReference type="AlphaFoldDB" id="A0A5B7J0J3"/>
<reference evidence="1 2" key="1">
    <citation type="submission" date="2019-05" db="EMBL/GenBank/DDBJ databases">
        <title>Another draft genome of Portunus trituberculatus and its Hox gene families provides insights of decapod evolution.</title>
        <authorList>
            <person name="Jeong J.-H."/>
            <person name="Song I."/>
            <person name="Kim S."/>
            <person name="Choi T."/>
            <person name="Kim D."/>
            <person name="Ryu S."/>
            <person name="Kim W."/>
        </authorList>
    </citation>
    <scope>NUCLEOTIDE SEQUENCE [LARGE SCALE GENOMIC DNA]</scope>
    <source>
        <tissue evidence="1">Muscle</tissue>
    </source>
</reference>
<keyword evidence="2" id="KW-1185">Reference proteome</keyword>
<dbReference type="Proteomes" id="UP000324222">
    <property type="component" value="Unassembled WGS sequence"/>
</dbReference>
<dbReference type="EMBL" id="VSRR010087353">
    <property type="protein sequence ID" value="MPC91321.1"/>
    <property type="molecule type" value="Genomic_DNA"/>
</dbReference>
<comment type="caution">
    <text evidence="1">The sequence shown here is derived from an EMBL/GenBank/DDBJ whole genome shotgun (WGS) entry which is preliminary data.</text>
</comment>